<reference evidence="1 2" key="1">
    <citation type="submission" date="2022-11" db="EMBL/GenBank/DDBJ databases">
        <title>Comparative genomics analysis of Acidithiobacillus ferriphilus.</title>
        <authorList>
            <person name="Ma L."/>
        </authorList>
    </citation>
    <scope>NUCLEOTIDE SEQUENCE [LARGE SCALE GENOMIC DNA]</scope>
    <source>
        <strain evidence="1 2">DY15</strain>
    </source>
</reference>
<dbReference type="PROSITE" id="PS51257">
    <property type="entry name" value="PROKAR_LIPOPROTEIN"/>
    <property type="match status" value="1"/>
</dbReference>
<gene>
    <name evidence="1" type="ORF">OW717_12995</name>
</gene>
<dbReference type="RefSeq" id="WP_155735237.1">
    <property type="nucleotide sequence ID" value="NZ_JAQGFK010000058.1"/>
</dbReference>
<dbReference type="EMBL" id="JAQGFR010000250">
    <property type="protein sequence ID" value="MEB8514952.1"/>
    <property type="molecule type" value="Genomic_DNA"/>
</dbReference>
<sequence length="177" mass="19316">MKDKLKTIAAITSVIISGCATNMIHQERRYAVDSPVAEMTYISPSNNTLPNGEIPQSDSISIMKYGEHVFIPPLTIGVHCNENRTMCRYGVLKSIVNINIKSDNDGYITAEGSIIYSVGRKASLLLPSTRESKSVPSTFPLLGSFSKTIHVYEKIPGHGSMTTNIFAGAKLIITNPR</sequence>
<accession>A0ABU6FSB5</accession>
<protein>
    <recommendedName>
        <fullName evidence="3">Lipoprotein</fullName>
    </recommendedName>
</protein>
<evidence type="ECO:0008006" key="3">
    <source>
        <dbReference type="Google" id="ProtNLM"/>
    </source>
</evidence>
<dbReference type="Proteomes" id="UP001308776">
    <property type="component" value="Unassembled WGS sequence"/>
</dbReference>
<evidence type="ECO:0000313" key="2">
    <source>
        <dbReference type="Proteomes" id="UP001308776"/>
    </source>
</evidence>
<keyword evidence="2" id="KW-1185">Reference proteome</keyword>
<organism evidence="1 2">
    <name type="scientific">Acidithiobacillus ferriphilus</name>
    <dbReference type="NCBI Taxonomy" id="1689834"/>
    <lineage>
        <taxon>Bacteria</taxon>
        <taxon>Pseudomonadati</taxon>
        <taxon>Pseudomonadota</taxon>
        <taxon>Acidithiobacillia</taxon>
        <taxon>Acidithiobacillales</taxon>
        <taxon>Acidithiobacillaceae</taxon>
        <taxon>Acidithiobacillus</taxon>
    </lineage>
</organism>
<comment type="caution">
    <text evidence="1">The sequence shown here is derived from an EMBL/GenBank/DDBJ whole genome shotgun (WGS) entry which is preliminary data.</text>
</comment>
<evidence type="ECO:0000313" key="1">
    <source>
        <dbReference type="EMBL" id="MEB8514952.1"/>
    </source>
</evidence>
<name>A0ABU6FSB5_9PROT</name>
<proteinExistence type="predicted"/>